<dbReference type="Pfam" id="PF16118">
    <property type="entry name" value="DUF4834"/>
    <property type="match status" value="1"/>
</dbReference>
<accession>A0ABQ1JFE8</accession>
<evidence type="ECO:0000256" key="1">
    <source>
        <dbReference type="SAM" id="MobiDB-lite"/>
    </source>
</evidence>
<reference evidence="4" key="1">
    <citation type="journal article" date="2019" name="Int. J. Syst. Evol. Microbiol.">
        <title>The Global Catalogue of Microorganisms (GCM) 10K type strain sequencing project: providing services to taxonomists for standard genome sequencing and annotation.</title>
        <authorList>
            <consortium name="The Broad Institute Genomics Platform"/>
            <consortium name="The Broad Institute Genome Sequencing Center for Infectious Disease"/>
            <person name="Wu L."/>
            <person name="Ma J."/>
        </authorList>
    </citation>
    <scope>NUCLEOTIDE SEQUENCE [LARGE SCALE GENOMIC DNA]</scope>
    <source>
        <strain evidence="4">CGMCC 1.15461</strain>
    </source>
</reference>
<evidence type="ECO:0000313" key="4">
    <source>
        <dbReference type="Proteomes" id="UP000615760"/>
    </source>
</evidence>
<keyword evidence="4" id="KW-1185">Reference proteome</keyword>
<name>A0ABQ1JFE8_9FLAO</name>
<dbReference type="InterPro" id="IPR032272">
    <property type="entry name" value="DUF4834"/>
</dbReference>
<organism evidence="3 4">
    <name type="scientific">Flavobacterium suaedae</name>
    <dbReference type="NCBI Taxonomy" id="1767027"/>
    <lineage>
        <taxon>Bacteria</taxon>
        <taxon>Pseudomonadati</taxon>
        <taxon>Bacteroidota</taxon>
        <taxon>Flavobacteriia</taxon>
        <taxon>Flavobacteriales</taxon>
        <taxon>Flavobacteriaceae</taxon>
        <taxon>Flavobacterium</taxon>
    </lineage>
</organism>
<comment type="caution">
    <text evidence="3">The sequence shown here is derived from an EMBL/GenBank/DDBJ whole genome shotgun (WGS) entry which is preliminary data.</text>
</comment>
<dbReference type="EMBL" id="BMJE01000001">
    <property type="protein sequence ID" value="GGB67568.1"/>
    <property type="molecule type" value="Genomic_DNA"/>
</dbReference>
<dbReference type="RefSeq" id="WP_188619589.1">
    <property type="nucleotide sequence ID" value="NZ_BMJE01000001.1"/>
</dbReference>
<evidence type="ECO:0000256" key="2">
    <source>
        <dbReference type="SAM" id="Phobius"/>
    </source>
</evidence>
<evidence type="ECO:0008006" key="5">
    <source>
        <dbReference type="Google" id="ProtNLM"/>
    </source>
</evidence>
<keyword evidence="2" id="KW-0472">Membrane</keyword>
<protein>
    <recommendedName>
        <fullName evidence="5">DUF4834 family protein</fullName>
    </recommendedName>
</protein>
<dbReference type="Proteomes" id="UP000615760">
    <property type="component" value="Unassembled WGS sequence"/>
</dbReference>
<sequence>MDIASFAGILRTIAILILIYYAAKFLLRLFAPMILQQVAKKAEQNFYQQQQYNQQQYNKSQQERNTNQQHKVKSDKKYNDNKKVGEYIDFEEID</sequence>
<feature type="transmembrane region" description="Helical" evidence="2">
    <location>
        <begin position="6"/>
        <end position="27"/>
    </location>
</feature>
<gene>
    <name evidence="3" type="ORF">GCM10007424_04390</name>
</gene>
<proteinExistence type="predicted"/>
<keyword evidence="2" id="KW-0812">Transmembrane</keyword>
<feature type="region of interest" description="Disordered" evidence="1">
    <location>
        <begin position="53"/>
        <end position="80"/>
    </location>
</feature>
<keyword evidence="2" id="KW-1133">Transmembrane helix</keyword>
<evidence type="ECO:0000313" key="3">
    <source>
        <dbReference type="EMBL" id="GGB67568.1"/>
    </source>
</evidence>